<dbReference type="SUPFAM" id="SSF56784">
    <property type="entry name" value="HAD-like"/>
    <property type="match status" value="1"/>
</dbReference>
<accession>A0ABU3SDQ4</accession>
<reference evidence="1 2" key="1">
    <citation type="submission" date="2023-09" db="EMBL/GenBank/DDBJ databases">
        <title>Whole genome shotgun sequencing (WGS) of Bosea sp. ZW T0_25, isolated from stored onions (Allium cepa).</title>
        <authorList>
            <person name="Stoll D.A."/>
            <person name="Huch M."/>
        </authorList>
    </citation>
    <scope>NUCLEOTIDE SEQUENCE [LARGE SCALE GENOMIC DNA]</scope>
    <source>
        <strain evidence="1 2">ZW T0_25</strain>
    </source>
</reference>
<dbReference type="InterPro" id="IPR023214">
    <property type="entry name" value="HAD_sf"/>
</dbReference>
<dbReference type="EMBL" id="JAWDID010000042">
    <property type="protein sequence ID" value="MDU0342495.1"/>
    <property type="molecule type" value="Genomic_DNA"/>
</dbReference>
<comment type="caution">
    <text evidence="1">The sequence shown here is derived from an EMBL/GenBank/DDBJ whole genome shotgun (WGS) entry which is preliminary data.</text>
</comment>
<evidence type="ECO:0000313" key="1">
    <source>
        <dbReference type="EMBL" id="MDU0342495.1"/>
    </source>
</evidence>
<dbReference type="Pfam" id="PF13242">
    <property type="entry name" value="Hydrolase_like"/>
    <property type="match status" value="1"/>
</dbReference>
<keyword evidence="2" id="KW-1185">Reference proteome</keyword>
<organism evidence="1 2">
    <name type="scientific">Bosea rubneri</name>
    <dbReference type="NCBI Taxonomy" id="3075434"/>
    <lineage>
        <taxon>Bacteria</taxon>
        <taxon>Pseudomonadati</taxon>
        <taxon>Pseudomonadota</taxon>
        <taxon>Alphaproteobacteria</taxon>
        <taxon>Hyphomicrobiales</taxon>
        <taxon>Boseaceae</taxon>
        <taxon>Bosea</taxon>
    </lineage>
</organism>
<dbReference type="GO" id="GO:0016787">
    <property type="term" value="F:hydrolase activity"/>
    <property type="evidence" value="ECO:0007669"/>
    <property type="project" value="UniProtKB-KW"/>
</dbReference>
<dbReference type="Pfam" id="PF13344">
    <property type="entry name" value="Hydrolase_6"/>
    <property type="match status" value="1"/>
</dbReference>
<dbReference type="InterPro" id="IPR036412">
    <property type="entry name" value="HAD-like_sf"/>
</dbReference>
<dbReference type="PANTHER" id="PTHR19288">
    <property type="entry name" value="4-NITROPHENYLPHOSPHATASE-RELATED"/>
    <property type="match status" value="1"/>
</dbReference>
<dbReference type="Proteomes" id="UP001254257">
    <property type="component" value="Unassembled WGS sequence"/>
</dbReference>
<dbReference type="RefSeq" id="WP_316020266.1">
    <property type="nucleotide sequence ID" value="NZ_JAWDID010000042.1"/>
</dbReference>
<dbReference type="Gene3D" id="3.40.50.1000">
    <property type="entry name" value="HAD superfamily/HAD-like"/>
    <property type="match status" value="2"/>
</dbReference>
<evidence type="ECO:0000313" key="2">
    <source>
        <dbReference type="Proteomes" id="UP001254257"/>
    </source>
</evidence>
<protein>
    <submittedName>
        <fullName evidence="1">TIGR01459 family HAD-type hydrolase</fullName>
    </submittedName>
</protein>
<gene>
    <name evidence="1" type="ORF">RKE40_21565</name>
</gene>
<dbReference type="InterPro" id="IPR006357">
    <property type="entry name" value="HAD-SF_hydro_IIA"/>
</dbReference>
<dbReference type="PANTHER" id="PTHR19288:SF90">
    <property type="entry name" value="OS08G0542600 PROTEIN"/>
    <property type="match status" value="1"/>
</dbReference>
<proteinExistence type="predicted"/>
<name>A0ABU3SDQ4_9HYPH</name>
<keyword evidence="1" id="KW-0378">Hydrolase</keyword>
<dbReference type="InterPro" id="IPR006356">
    <property type="entry name" value="HAD-SF_hydro_IIA_hyp3"/>
</dbReference>
<dbReference type="NCBIfam" id="TIGR01459">
    <property type="entry name" value="HAD-SF-IIA-hyp4"/>
    <property type="match status" value="1"/>
</dbReference>
<sequence length="301" mass="32522">MSVPASSEQRSLTDFPAGIRDLISRYDGFLLDQWGVLHDGSRPYPKALACLERMRQAGKAVIILSNSGKPGSENEATLARLGFPRALYDHLVSAGDDARDALMAGGEPAYRGLGRNCLLLVRPGEERLADGLGLTPTDDPEAADFILLMSMEPPAQSVVGWRPLLERAAARGIPMICANPDRHRVHADGHLHEAPGLVALAYEAMGGTVHYHGKPHARIYRTCLRLSGLPAARLLAIGDSLEHDVAGAARAGIDAAFIAGGIHRGELRWSATGELESTSCRRLFAREGLAPQFVLPWFQWN</sequence>